<dbReference type="InterPro" id="IPR013272">
    <property type="entry name" value="Vps72/YL1_C"/>
</dbReference>
<dbReference type="Pfam" id="PF05764">
    <property type="entry name" value="YL1"/>
    <property type="match status" value="1"/>
</dbReference>
<feature type="compositionally biased region" description="Acidic residues" evidence="2">
    <location>
        <begin position="52"/>
        <end position="84"/>
    </location>
</feature>
<evidence type="ECO:0000256" key="1">
    <source>
        <dbReference type="ARBA" id="ARBA00006832"/>
    </source>
</evidence>
<feature type="compositionally biased region" description="Low complexity" evidence="2">
    <location>
        <begin position="156"/>
        <end position="174"/>
    </location>
</feature>
<evidence type="ECO:0000259" key="4">
    <source>
        <dbReference type="Pfam" id="PF08265"/>
    </source>
</evidence>
<protein>
    <submittedName>
        <fullName evidence="5">Uncharacterized protein</fullName>
    </submittedName>
</protein>
<dbReference type="Proteomes" id="UP000449547">
    <property type="component" value="Unassembled WGS sequence"/>
</dbReference>
<evidence type="ECO:0000256" key="2">
    <source>
        <dbReference type="SAM" id="MobiDB-lite"/>
    </source>
</evidence>
<evidence type="ECO:0000259" key="3">
    <source>
        <dbReference type="Pfam" id="PF05764"/>
    </source>
</evidence>
<comment type="similarity">
    <text evidence="1">Belongs to the VPS72/YL1 family.</text>
</comment>
<evidence type="ECO:0000313" key="5">
    <source>
        <dbReference type="EMBL" id="KAA8899673.1"/>
    </source>
</evidence>
<dbReference type="PANTHER" id="PTHR13275">
    <property type="entry name" value="YL-1 PROTEIN TRANSCRIPTION FACTOR-LIKE 1"/>
    <property type="match status" value="1"/>
</dbReference>
<feature type="compositionally biased region" description="Acidic residues" evidence="2">
    <location>
        <begin position="316"/>
        <end position="331"/>
    </location>
</feature>
<dbReference type="VEuPathDB" id="FungiDB:DIURU_004156"/>
<feature type="compositionally biased region" description="Low complexity" evidence="2">
    <location>
        <begin position="332"/>
        <end position="346"/>
    </location>
</feature>
<feature type="compositionally biased region" description="Acidic residues" evidence="2">
    <location>
        <begin position="93"/>
        <end position="111"/>
    </location>
</feature>
<dbReference type="GO" id="GO:0005634">
    <property type="term" value="C:nucleus"/>
    <property type="evidence" value="ECO:0007669"/>
    <property type="project" value="TreeGrafter"/>
</dbReference>
<dbReference type="EMBL" id="SWFT01000121">
    <property type="protein sequence ID" value="KAA8899673.1"/>
    <property type="molecule type" value="Genomic_DNA"/>
</dbReference>
<dbReference type="OrthoDB" id="49520at2759"/>
<gene>
    <name evidence="5" type="ORF">DIURU_004156</name>
</gene>
<name>A0A642UII2_DIURU</name>
<sequence length="666" mass="76012">MPAESLVATRKRRQNAGSRLKQLIELEEHHENVSSAFPTTEDDENVALLFQEDGEDDEFEDPELQALDSESDENEDQGDEDDGETPQSPKDAPDDEQLSDSELSESDSDLSEGERELQKQEKIAKKRKKTQLIPEIKKRPATSAPAPKKQPTPQISVESLMSASRRSSSRSSVVKNTNALVSRLKEDEERRKTMTPVVRPQYKQLTQEERLAEAVETERRNVLALHLFRQQEVVKKEQRRNQMLSRRHALVDVVRFESKETYITPGEEVEEWRKLYRLLDKYKRKPTRKRQVQEYLDRFKVEPGVLMKDLPHFEPWEGDDGDEGEDGEGDVVEQTPEQTPEPTPEAAEPEPESEPIKVKSEEPDAMDVDVKDEANEVEEKGEEDEEDEQEEGSVKPELKEEEGSRSATPKRVTFAEDAANTSLDFDLDDLDLVPKEEEKKVPVHEYYEPLATGELFHGPMQRVARQRVYLYDFEDPRYTETLIKTYVLGPQSILPGSHRFKDLKTIFKSGGRDDYGAAAAKKKIQAEHDALLTSVTTWTEEEPMFDRLRKLPRLGIRQEVVDESDDDQNDNGATITITTEAPLGLYLPNNNKKTCMISGKEVRYFDPHLGVPYATVDDLELAKEIERGLIPWYSFAAGTNDTGPIEIYLGHRERIRHAKGVPPGFA</sequence>
<feature type="compositionally biased region" description="Basic and acidic residues" evidence="2">
    <location>
        <begin position="354"/>
        <end position="378"/>
    </location>
</feature>
<dbReference type="Pfam" id="PF08265">
    <property type="entry name" value="YL1_C"/>
    <property type="match status" value="1"/>
</dbReference>
<dbReference type="PANTHER" id="PTHR13275:SF4">
    <property type="entry name" value="VACUOLAR PROTEIN SORTING-ASSOCIATED PROTEIN 72 HOMOLOG"/>
    <property type="match status" value="1"/>
</dbReference>
<evidence type="ECO:0000313" key="6">
    <source>
        <dbReference type="Proteomes" id="UP000449547"/>
    </source>
</evidence>
<feature type="domain" description="Vps72/YL1 N-terminal" evidence="3">
    <location>
        <begin position="10"/>
        <end position="256"/>
    </location>
</feature>
<reference evidence="5 6" key="1">
    <citation type="submission" date="2019-07" db="EMBL/GenBank/DDBJ databases">
        <title>Genome assembly of two rare yeast pathogens: Diutina rugosa and Trichomonascus ciferrii.</title>
        <authorList>
            <person name="Mixao V."/>
            <person name="Saus E."/>
            <person name="Hansen A."/>
            <person name="Lass-Flor C."/>
            <person name="Gabaldon T."/>
        </authorList>
    </citation>
    <scope>NUCLEOTIDE SEQUENCE [LARGE SCALE GENOMIC DNA]</scope>
    <source>
        <strain evidence="5 6">CBS 613</strain>
    </source>
</reference>
<dbReference type="OMA" id="PEENNTH"/>
<dbReference type="InterPro" id="IPR046757">
    <property type="entry name" value="YL1_N"/>
</dbReference>
<accession>A0A642UII2</accession>
<feature type="compositionally biased region" description="Acidic residues" evidence="2">
    <location>
        <begin position="379"/>
        <end position="391"/>
    </location>
</feature>
<feature type="domain" description="Vps72/YL1 C-terminal" evidence="4">
    <location>
        <begin position="595"/>
        <end position="617"/>
    </location>
</feature>
<comment type="caution">
    <text evidence="5">The sequence shown here is derived from an EMBL/GenBank/DDBJ whole genome shotgun (WGS) entry which is preliminary data.</text>
</comment>
<keyword evidence="6" id="KW-1185">Reference proteome</keyword>
<feature type="compositionally biased region" description="Basic and acidic residues" evidence="2">
    <location>
        <begin position="392"/>
        <end position="404"/>
    </location>
</feature>
<feature type="compositionally biased region" description="Basic and acidic residues" evidence="2">
    <location>
        <begin position="112"/>
        <end position="123"/>
    </location>
</feature>
<proteinExistence type="inferred from homology"/>
<feature type="region of interest" description="Disordered" evidence="2">
    <location>
        <begin position="51"/>
        <end position="178"/>
    </location>
</feature>
<dbReference type="AlphaFoldDB" id="A0A642UII2"/>
<organism evidence="5 6">
    <name type="scientific">Diutina rugosa</name>
    <name type="common">Yeast</name>
    <name type="synonym">Candida rugosa</name>
    <dbReference type="NCBI Taxonomy" id="5481"/>
    <lineage>
        <taxon>Eukaryota</taxon>
        <taxon>Fungi</taxon>
        <taxon>Dikarya</taxon>
        <taxon>Ascomycota</taxon>
        <taxon>Saccharomycotina</taxon>
        <taxon>Pichiomycetes</taxon>
        <taxon>Debaryomycetaceae</taxon>
        <taxon>Diutina</taxon>
    </lineage>
</organism>
<feature type="region of interest" description="Disordered" evidence="2">
    <location>
        <begin position="310"/>
        <end position="412"/>
    </location>
</feature>
<dbReference type="GeneID" id="54782807"/>
<dbReference type="RefSeq" id="XP_034011019.1">
    <property type="nucleotide sequence ID" value="XM_034156998.1"/>
</dbReference>